<feature type="transmembrane region" description="Helical" evidence="1">
    <location>
        <begin position="116"/>
        <end position="137"/>
    </location>
</feature>
<dbReference type="Pfam" id="PF04087">
    <property type="entry name" value="DUF389"/>
    <property type="match status" value="1"/>
</dbReference>
<feature type="transmembrane region" description="Helical" evidence="1">
    <location>
        <begin position="143"/>
        <end position="170"/>
    </location>
</feature>
<name>A0A2W5AB77_9SPHN</name>
<proteinExistence type="predicted"/>
<dbReference type="InterPro" id="IPR005240">
    <property type="entry name" value="DUF389"/>
</dbReference>
<protein>
    <submittedName>
        <fullName evidence="2">DUF389 domain-containing protein</fullName>
    </submittedName>
</protein>
<feature type="transmembrane region" description="Helical" evidence="1">
    <location>
        <begin position="26"/>
        <end position="44"/>
    </location>
</feature>
<keyword evidence="1" id="KW-1133">Transmembrane helix</keyword>
<dbReference type="EMBL" id="QFNN01000004">
    <property type="protein sequence ID" value="PZO91850.1"/>
    <property type="molecule type" value="Genomic_DNA"/>
</dbReference>
<evidence type="ECO:0000313" key="3">
    <source>
        <dbReference type="Proteomes" id="UP000249066"/>
    </source>
</evidence>
<dbReference type="AlphaFoldDB" id="A0A2W5AB77"/>
<comment type="caution">
    <text evidence="2">The sequence shown here is derived from an EMBL/GenBank/DDBJ whole genome shotgun (WGS) entry which is preliminary data.</text>
</comment>
<dbReference type="PANTHER" id="PTHR20992:SF9">
    <property type="entry name" value="AT15442P-RELATED"/>
    <property type="match status" value="1"/>
</dbReference>
<keyword evidence="1" id="KW-0812">Transmembrane</keyword>
<dbReference type="Proteomes" id="UP000249066">
    <property type="component" value="Unassembled WGS sequence"/>
</dbReference>
<feature type="transmembrane region" description="Helical" evidence="1">
    <location>
        <begin position="56"/>
        <end position="79"/>
    </location>
</feature>
<accession>A0A2W5AB77</accession>
<dbReference type="PANTHER" id="PTHR20992">
    <property type="entry name" value="AT15442P-RELATED"/>
    <property type="match status" value="1"/>
</dbReference>
<keyword evidence="1" id="KW-0472">Membrane</keyword>
<organism evidence="2 3">
    <name type="scientific">Sphingomonas sanxanigenens</name>
    <dbReference type="NCBI Taxonomy" id="397260"/>
    <lineage>
        <taxon>Bacteria</taxon>
        <taxon>Pseudomonadati</taxon>
        <taxon>Pseudomonadota</taxon>
        <taxon>Alphaproteobacteria</taxon>
        <taxon>Sphingomonadales</taxon>
        <taxon>Sphingomonadaceae</taxon>
        <taxon>Sphingomonas</taxon>
    </lineage>
</organism>
<feature type="transmembrane region" description="Helical" evidence="1">
    <location>
        <begin position="182"/>
        <end position="200"/>
    </location>
</feature>
<sequence length="449" mass="46057">MTILSAGIAVLGLLLSSPAVVIGAMLISPLMGPILGLGFALAAFNYQDMMRSLRALAFGALLAVIFTAAIVLMSPLQTITPEIAARTRPNLFDLVVAILSAMAGSYAMIRGREGAIVGVAIATALMPPLATVGFGLATMNGTVFGGALLLFLTNFVAIALTASVMARLYGFAGAMAPDKTRLQVALVAIVFVALAVPLGFTLRNLAWESVVARQAQTAIGQQFARNARTSDIVIDYSASPLTVRAVVFTPEFVGDASAKAQEALARLTGHQVSVEIDQVRTGSTPGSAERAQIDAAEASANAQRAADALAGQLALVAGVPIEQVTIDRDHRHAVVRATPLPGAGLAAYRALEARVAAGQSGWTIELVPPLLPLPAVTIDAGGKPDPRAIATLAWASRRTGIGLQVAGPEAETTILAEALAAAGATAPTTEARDLSINWALPGAGATPLR</sequence>
<gene>
    <name evidence="2" type="ORF">DI623_01940</name>
</gene>
<feature type="transmembrane region" description="Helical" evidence="1">
    <location>
        <begin position="91"/>
        <end position="109"/>
    </location>
</feature>
<evidence type="ECO:0000256" key="1">
    <source>
        <dbReference type="SAM" id="Phobius"/>
    </source>
</evidence>
<reference evidence="2 3" key="1">
    <citation type="submission" date="2017-08" db="EMBL/GenBank/DDBJ databases">
        <title>Infants hospitalized years apart are colonized by the same room-sourced microbial strains.</title>
        <authorList>
            <person name="Brooks B."/>
            <person name="Olm M.R."/>
            <person name="Firek B.A."/>
            <person name="Baker R."/>
            <person name="Thomas B.C."/>
            <person name="Morowitz M.J."/>
            <person name="Banfield J.F."/>
        </authorList>
    </citation>
    <scope>NUCLEOTIDE SEQUENCE [LARGE SCALE GENOMIC DNA]</scope>
    <source>
        <strain evidence="2">S2_018_000_R2_101</strain>
    </source>
</reference>
<evidence type="ECO:0000313" key="2">
    <source>
        <dbReference type="EMBL" id="PZO91850.1"/>
    </source>
</evidence>